<keyword evidence="1" id="KW-0611">Plant defense</keyword>
<dbReference type="SUPFAM" id="SSF52540">
    <property type="entry name" value="P-loop containing nucleoside triphosphate hydrolases"/>
    <property type="match status" value="1"/>
</dbReference>
<feature type="domain" description="NB-ARC" evidence="2">
    <location>
        <begin position="22"/>
        <end position="141"/>
    </location>
</feature>
<dbReference type="Proteomes" id="UP000826656">
    <property type="component" value="Unassembled WGS sequence"/>
</dbReference>
<keyword evidence="4" id="KW-1185">Reference proteome</keyword>
<organism evidence="3 4">
    <name type="scientific">Solanum tuberosum</name>
    <name type="common">Potato</name>
    <dbReference type="NCBI Taxonomy" id="4113"/>
    <lineage>
        <taxon>Eukaryota</taxon>
        <taxon>Viridiplantae</taxon>
        <taxon>Streptophyta</taxon>
        <taxon>Embryophyta</taxon>
        <taxon>Tracheophyta</taxon>
        <taxon>Spermatophyta</taxon>
        <taxon>Magnoliopsida</taxon>
        <taxon>eudicotyledons</taxon>
        <taxon>Gunneridae</taxon>
        <taxon>Pentapetalae</taxon>
        <taxon>asterids</taxon>
        <taxon>lamiids</taxon>
        <taxon>Solanales</taxon>
        <taxon>Solanaceae</taxon>
        <taxon>Solanoideae</taxon>
        <taxon>Solaneae</taxon>
        <taxon>Solanum</taxon>
    </lineage>
</organism>
<gene>
    <name evidence="3" type="ORF">KY290_025946</name>
</gene>
<evidence type="ECO:0000313" key="3">
    <source>
        <dbReference type="EMBL" id="KAH0755676.1"/>
    </source>
</evidence>
<dbReference type="InterPro" id="IPR050905">
    <property type="entry name" value="Plant_NBS-LRR"/>
</dbReference>
<dbReference type="PANTHER" id="PTHR33463:SF218">
    <property type="entry name" value="DISEASE RESISTANCE PROTEIN RPS2-LIKE"/>
    <property type="match status" value="1"/>
</dbReference>
<sequence length="158" mass="17394">MKKVEFIPVSSIEGQPAATREKVCIIGVYGMGGVGKTTLVKNLNNELLKIDVSKSKLSFGVVIWITMPKTTYISMVQAKIADRLNLKVDGEGSEESNASKIYQRLKEEKSFLLILDDVWEAIDLDHVGVPQPEDHARSKVMAKNFAISILLVFGIGTT</sequence>
<proteinExistence type="predicted"/>
<reference evidence="3 4" key="1">
    <citation type="journal article" date="2021" name="bioRxiv">
        <title>Chromosome-scale and haplotype-resolved genome assembly of a tetraploid potato cultivar.</title>
        <authorList>
            <person name="Sun H."/>
            <person name="Jiao W.-B."/>
            <person name="Krause K."/>
            <person name="Campoy J.A."/>
            <person name="Goel M."/>
            <person name="Folz-Donahue K."/>
            <person name="Kukat C."/>
            <person name="Huettel B."/>
            <person name="Schneeberger K."/>
        </authorList>
    </citation>
    <scope>NUCLEOTIDE SEQUENCE [LARGE SCALE GENOMIC DNA]</scope>
    <source>
        <strain evidence="3">SolTubOtavaFocal</strain>
        <tissue evidence="3">Leaves</tissue>
    </source>
</reference>
<dbReference type="InterPro" id="IPR027417">
    <property type="entry name" value="P-loop_NTPase"/>
</dbReference>
<name>A0ABQ7UX21_SOLTU</name>
<accession>A0ABQ7UX21</accession>
<evidence type="ECO:0000259" key="2">
    <source>
        <dbReference type="Pfam" id="PF00931"/>
    </source>
</evidence>
<dbReference type="Pfam" id="PF00931">
    <property type="entry name" value="NB-ARC"/>
    <property type="match status" value="1"/>
</dbReference>
<evidence type="ECO:0000256" key="1">
    <source>
        <dbReference type="ARBA" id="ARBA00022821"/>
    </source>
</evidence>
<dbReference type="InterPro" id="IPR002182">
    <property type="entry name" value="NB-ARC"/>
</dbReference>
<evidence type="ECO:0000313" key="4">
    <source>
        <dbReference type="Proteomes" id="UP000826656"/>
    </source>
</evidence>
<comment type="caution">
    <text evidence="3">The sequence shown here is derived from an EMBL/GenBank/DDBJ whole genome shotgun (WGS) entry which is preliminary data.</text>
</comment>
<protein>
    <recommendedName>
        <fullName evidence="2">NB-ARC domain-containing protein</fullName>
    </recommendedName>
</protein>
<dbReference type="PRINTS" id="PR00364">
    <property type="entry name" value="DISEASERSIST"/>
</dbReference>
<dbReference type="PANTHER" id="PTHR33463">
    <property type="entry name" value="NB-ARC DOMAIN-CONTAINING PROTEIN-RELATED"/>
    <property type="match status" value="1"/>
</dbReference>
<dbReference type="EMBL" id="JAIVGD010000018">
    <property type="protein sequence ID" value="KAH0755676.1"/>
    <property type="molecule type" value="Genomic_DNA"/>
</dbReference>
<dbReference type="Gene3D" id="3.40.50.300">
    <property type="entry name" value="P-loop containing nucleotide triphosphate hydrolases"/>
    <property type="match status" value="1"/>
</dbReference>